<evidence type="ECO:0000313" key="2">
    <source>
        <dbReference type="Proteomes" id="UP000015102"/>
    </source>
</evidence>
<dbReference type="EMBL" id="CAQQ02183888">
    <property type="status" value="NOT_ANNOTATED_CDS"/>
    <property type="molecule type" value="Genomic_DNA"/>
</dbReference>
<dbReference type="Proteomes" id="UP000015102">
    <property type="component" value="Unassembled WGS sequence"/>
</dbReference>
<reference evidence="2" key="1">
    <citation type="submission" date="2013-02" db="EMBL/GenBank/DDBJ databases">
        <authorList>
            <person name="Hughes D."/>
        </authorList>
    </citation>
    <scope>NUCLEOTIDE SEQUENCE</scope>
    <source>
        <strain>Durham</strain>
        <strain evidence="2">NC isolate 2 -- Noor lab</strain>
    </source>
</reference>
<name>T1GU72_MEGSC</name>
<keyword evidence="2" id="KW-1185">Reference proteome</keyword>
<dbReference type="HOGENOM" id="CLU_2596960_0_0_1"/>
<proteinExistence type="predicted"/>
<evidence type="ECO:0000313" key="1">
    <source>
        <dbReference type="EnsemblMetazoa" id="MESCA007280-PA"/>
    </source>
</evidence>
<accession>T1GU72</accession>
<organism evidence="1 2">
    <name type="scientific">Megaselia scalaris</name>
    <name type="common">Humpbacked fly</name>
    <name type="synonym">Phora scalaris</name>
    <dbReference type="NCBI Taxonomy" id="36166"/>
    <lineage>
        <taxon>Eukaryota</taxon>
        <taxon>Metazoa</taxon>
        <taxon>Ecdysozoa</taxon>
        <taxon>Arthropoda</taxon>
        <taxon>Hexapoda</taxon>
        <taxon>Insecta</taxon>
        <taxon>Pterygota</taxon>
        <taxon>Neoptera</taxon>
        <taxon>Endopterygota</taxon>
        <taxon>Diptera</taxon>
        <taxon>Brachycera</taxon>
        <taxon>Muscomorpha</taxon>
        <taxon>Platypezoidea</taxon>
        <taxon>Phoridae</taxon>
        <taxon>Megaseliini</taxon>
        <taxon>Megaselia</taxon>
    </lineage>
</organism>
<dbReference type="AlphaFoldDB" id="T1GU72"/>
<dbReference type="EnsemblMetazoa" id="MESCA007280-RA">
    <property type="protein sequence ID" value="MESCA007280-PA"/>
    <property type="gene ID" value="MESCA007280"/>
</dbReference>
<reference evidence="1" key="2">
    <citation type="submission" date="2015-06" db="UniProtKB">
        <authorList>
            <consortium name="EnsemblMetazoa"/>
        </authorList>
    </citation>
    <scope>IDENTIFICATION</scope>
</reference>
<protein>
    <submittedName>
        <fullName evidence="1">Uncharacterized protein</fullName>
    </submittedName>
</protein>
<dbReference type="STRING" id="36166.T1GU72"/>
<sequence length="80" mass="8924">HNGKNVISDLYLEENIIPDGHFLRIQSPNQGQDIIKNFTKTDLDLCHYQGKVRGSPNSKVAISTCMVVSRELSLMAPTLI</sequence>